<dbReference type="SUPFAM" id="SSF82693">
    <property type="entry name" value="Multidrug efflux transporter AcrB pore domain, PN1, PN2, PC1 and PC2 subdomains"/>
    <property type="match status" value="2"/>
</dbReference>
<dbReference type="Gene3D" id="3.30.70.1320">
    <property type="entry name" value="Multidrug efflux transporter AcrB pore domain like"/>
    <property type="match status" value="1"/>
</dbReference>
<dbReference type="PANTHER" id="PTHR32063:SF0">
    <property type="entry name" value="SWARMING MOTILITY PROTEIN SWRC"/>
    <property type="match status" value="1"/>
</dbReference>
<feature type="transmembrane region" description="Helical" evidence="1">
    <location>
        <begin position="912"/>
        <end position="932"/>
    </location>
</feature>
<evidence type="ECO:0000313" key="3">
    <source>
        <dbReference type="Proteomes" id="UP001597512"/>
    </source>
</evidence>
<dbReference type="Gene3D" id="1.20.1640.10">
    <property type="entry name" value="Multidrug efflux transporter AcrB transmembrane domain"/>
    <property type="match status" value="3"/>
</dbReference>
<feature type="transmembrane region" description="Helical" evidence="1">
    <location>
        <begin position="1011"/>
        <end position="1036"/>
    </location>
</feature>
<proteinExistence type="predicted"/>
<dbReference type="Pfam" id="PF00873">
    <property type="entry name" value="ACR_tran"/>
    <property type="match status" value="2"/>
</dbReference>
<sequence length="1046" mass="118087">MKHTYATILLFMALSLIGGLLITRLSVQLAPSAGGRSLTVSFAWRGAAPESLERQVTARLEGVLATLSGVQKIRSVSGYNRGYITLDLDRTANTDDVRFEVAALVRQVYPRLPREVSYPQISLNTPDEETQTKPLLTLQLSGSGSPGALQRFAEEQLKPRLSAVPDVGNVAVYGGTRQQWVLTYNADALISLQLTETDLRRAVEQYVRREPLGQVQTQTGQPLRVSLANTQALAWGSIPVVNRAGRLVYLRDVVSISREEPPAGHFYRINGKTAVNVVLSAVAGANQLTVAHAMRLQLAALRLPLGYQAAVEYDTTTFIRDNLRKIGIQTGVAVLVLLLFVAVTTRNRQYVWLIANSTLVTLMLSVIAFVLLNVEIHLYSLAALTTSLGIVMDNVIVMIDHYRRYRDLRAFTALLGATLTTCAGLVVVWFLPEANRQALSDFALVMTITLFVSLLVAMAFIPSVMEQFWGLRQPEKARPYPLWSRRRSLAHRARWWEHQYSRFIGLLLRFRKTVMLTGLLLFGLPVFWLPNRLEQTNPWASYYNTVFDSDFYADNLRVPINKWLGGTVGLFVNYIHKGSYQSAPERTALYVVAELPNQSTPEQMDAVFRRFENALGQYPEIDKFITQINSGQEGVMTVYFKEPYDQSIFPFQLKSRAILLSTEMSGIDWNIFGVGRGFSQKPNDEEVTSFNVEMLGYNYRQLEEQADLLARMLQKHPRIQAVNINRSPGFFQRKSLYEYQLTTRPDLLALNRIGPTSLYEQLTTYNARPQPDLYAFLDGDYETVTIRPWQSQTVDVWTLQQQPLSVNGTTVKLSQSSAVIRQKVTPEIHKEDQQYRRVVSFEYYGGYNFGEKFLTKTLGELRGRMPLGYTAKAMDRFWFGQNARAPYELIGLVLLLIYLICAIIFESLWQPLALISLIPLSYVGVFLAFYWTDSNFDQGGYASFVLLAGNVVCAGIFVVVEMNRLRSRFPRLSAKQSYLKAFRHKIGPVLLTVLSTVVGMVPFLLYEQEPFWYALGVGTIGGLLMSLLAVVLYLPLPILRANHTRN</sequence>
<organism evidence="2 3">
    <name type="scientific">Spirosoma flavum</name>
    <dbReference type="NCBI Taxonomy" id="2048557"/>
    <lineage>
        <taxon>Bacteria</taxon>
        <taxon>Pseudomonadati</taxon>
        <taxon>Bacteroidota</taxon>
        <taxon>Cytophagia</taxon>
        <taxon>Cytophagales</taxon>
        <taxon>Cytophagaceae</taxon>
        <taxon>Spirosoma</taxon>
    </lineage>
</organism>
<accession>A0ABW6AT08</accession>
<dbReference type="InterPro" id="IPR001036">
    <property type="entry name" value="Acrflvin-R"/>
</dbReference>
<feature type="transmembrane region" description="Helical" evidence="1">
    <location>
        <begin position="443"/>
        <end position="464"/>
    </location>
</feature>
<dbReference type="EMBL" id="JBHUOM010000043">
    <property type="protein sequence ID" value="MFD2937762.1"/>
    <property type="molecule type" value="Genomic_DNA"/>
</dbReference>
<keyword evidence="3" id="KW-1185">Reference proteome</keyword>
<dbReference type="RefSeq" id="WP_381508146.1">
    <property type="nucleotide sequence ID" value="NZ_JBHUOM010000043.1"/>
</dbReference>
<feature type="transmembrane region" description="Helical" evidence="1">
    <location>
        <begin position="350"/>
        <end position="372"/>
    </location>
</feature>
<dbReference type="SUPFAM" id="SSF82714">
    <property type="entry name" value="Multidrug efflux transporter AcrB TolC docking domain, DN and DC subdomains"/>
    <property type="match status" value="1"/>
</dbReference>
<feature type="transmembrane region" description="Helical" evidence="1">
    <location>
        <begin position="885"/>
        <end position="905"/>
    </location>
</feature>
<dbReference type="InterPro" id="IPR027463">
    <property type="entry name" value="AcrB_DN_DC_subdom"/>
</dbReference>
<feature type="transmembrane region" description="Helical" evidence="1">
    <location>
        <begin position="986"/>
        <end position="1005"/>
    </location>
</feature>
<dbReference type="SUPFAM" id="SSF82866">
    <property type="entry name" value="Multidrug efflux transporter AcrB transmembrane domain"/>
    <property type="match status" value="2"/>
</dbReference>
<name>A0ABW6AT08_9BACT</name>
<evidence type="ECO:0000256" key="1">
    <source>
        <dbReference type="SAM" id="Phobius"/>
    </source>
</evidence>
<reference evidence="3" key="1">
    <citation type="journal article" date="2019" name="Int. J. Syst. Evol. Microbiol.">
        <title>The Global Catalogue of Microorganisms (GCM) 10K type strain sequencing project: providing services to taxonomists for standard genome sequencing and annotation.</title>
        <authorList>
            <consortium name="The Broad Institute Genomics Platform"/>
            <consortium name="The Broad Institute Genome Sequencing Center for Infectious Disease"/>
            <person name="Wu L."/>
            <person name="Ma J."/>
        </authorList>
    </citation>
    <scope>NUCLEOTIDE SEQUENCE [LARGE SCALE GENOMIC DNA]</scope>
    <source>
        <strain evidence="3">KCTC 52490</strain>
    </source>
</reference>
<dbReference type="Gene3D" id="3.30.70.1430">
    <property type="entry name" value="Multidrug efflux transporter AcrB pore domain"/>
    <property type="match status" value="2"/>
</dbReference>
<feature type="transmembrane region" description="Helical" evidence="1">
    <location>
        <begin position="326"/>
        <end position="343"/>
    </location>
</feature>
<protein>
    <submittedName>
        <fullName evidence="2">Efflux RND transporter permease subunit</fullName>
    </submittedName>
</protein>
<dbReference type="PRINTS" id="PR00702">
    <property type="entry name" value="ACRIFLAVINRP"/>
</dbReference>
<evidence type="ECO:0000313" key="2">
    <source>
        <dbReference type="EMBL" id="MFD2937762.1"/>
    </source>
</evidence>
<keyword evidence="1" id="KW-0812">Transmembrane</keyword>
<dbReference type="Proteomes" id="UP001597512">
    <property type="component" value="Unassembled WGS sequence"/>
</dbReference>
<feature type="transmembrane region" description="Helical" evidence="1">
    <location>
        <begin position="378"/>
        <end position="399"/>
    </location>
</feature>
<feature type="transmembrane region" description="Helical" evidence="1">
    <location>
        <begin position="513"/>
        <end position="530"/>
    </location>
</feature>
<feature type="transmembrane region" description="Helical" evidence="1">
    <location>
        <begin position="944"/>
        <end position="965"/>
    </location>
</feature>
<comment type="caution">
    <text evidence="2">The sequence shown here is derived from an EMBL/GenBank/DDBJ whole genome shotgun (WGS) entry which is preliminary data.</text>
</comment>
<gene>
    <name evidence="2" type="ORF">ACFS25_28605</name>
</gene>
<dbReference type="Gene3D" id="3.30.2090.10">
    <property type="entry name" value="Multidrug efflux transporter AcrB TolC docking domain, DN and DC subdomains"/>
    <property type="match status" value="2"/>
</dbReference>
<dbReference type="Gene3D" id="3.30.70.1440">
    <property type="entry name" value="Multidrug efflux transporter AcrB pore domain"/>
    <property type="match status" value="1"/>
</dbReference>
<feature type="transmembrane region" description="Helical" evidence="1">
    <location>
        <begin position="411"/>
        <end position="431"/>
    </location>
</feature>
<dbReference type="PANTHER" id="PTHR32063">
    <property type="match status" value="1"/>
</dbReference>
<keyword evidence="1" id="KW-1133">Transmembrane helix</keyword>
<keyword evidence="1" id="KW-0472">Membrane</keyword>